<protein>
    <recommendedName>
        <fullName evidence="4">Lipoprotein</fullName>
    </recommendedName>
</protein>
<gene>
    <name evidence="2" type="ORF">C7455_101247</name>
</gene>
<dbReference type="AlphaFoldDB" id="A0A316GPC8"/>
<evidence type="ECO:0000313" key="3">
    <source>
        <dbReference type="Proteomes" id="UP000245708"/>
    </source>
</evidence>
<proteinExistence type="predicted"/>
<comment type="caution">
    <text evidence="2">The sequence shown here is derived from an EMBL/GenBank/DDBJ whole genome shotgun (WGS) entry which is preliminary data.</text>
</comment>
<dbReference type="PROSITE" id="PS51257">
    <property type="entry name" value="PROKAR_LIPOPROTEIN"/>
    <property type="match status" value="1"/>
</dbReference>
<evidence type="ECO:0000313" key="2">
    <source>
        <dbReference type="EMBL" id="PWK62221.1"/>
    </source>
</evidence>
<dbReference type="RefSeq" id="WP_109664404.1">
    <property type="nucleotide sequence ID" value="NZ_QGGW01000001.1"/>
</dbReference>
<accession>A0A316GPC8</accession>
<dbReference type="OrthoDB" id="7773807at2"/>
<keyword evidence="3" id="KW-1185">Reference proteome</keyword>
<keyword evidence="1" id="KW-0732">Signal</keyword>
<feature type="chain" id="PRO_5016255621" description="Lipoprotein" evidence="1">
    <location>
        <begin position="19"/>
        <end position="149"/>
    </location>
</feature>
<organism evidence="2 3">
    <name type="scientific">Roseicyclus mahoneyensis</name>
    <dbReference type="NCBI Taxonomy" id="164332"/>
    <lineage>
        <taxon>Bacteria</taxon>
        <taxon>Pseudomonadati</taxon>
        <taxon>Pseudomonadota</taxon>
        <taxon>Alphaproteobacteria</taxon>
        <taxon>Rhodobacterales</taxon>
        <taxon>Roseobacteraceae</taxon>
        <taxon>Roseicyclus</taxon>
    </lineage>
</organism>
<name>A0A316GPC8_9RHOB</name>
<evidence type="ECO:0000256" key="1">
    <source>
        <dbReference type="SAM" id="SignalP"/>
    </source>
</evidence>
<dbReference type="EMBL" id="QGGW01000001">
    <property type="protein sequence ID" value="PWK62221.1"/>
    <property type="molecule type" value="Genomic_DNA"/>
</dbReference>
<evidence type="ECO:0008006" key="4">
    <source>
        <dbReference type="Google" id="ProtNLM"/>
    </source>
</evidence>
<sequence>MLRVTLALALILSLAACGSRLNPFNWFGGDREERIVAREVVETTPGDQRQLVAEVVDLAVDPTPQGAIVRAMGRPPVQGFWEAELVEVERTEGAIVYEFRVFPPLSQTREGTPQSREVVVAANLSNFDLSGIRTVTVIGAQNRRTVSRR</sequence>
<reference evidence="2 3" key="1">
    <citation type="submission" date="2018-05" db="EMBL/GenBank/DDBJ databases">
        <title>Genomic Encyclopedia of Type Strains, Phase IV (KMG-IV): sequencing the most valuable type-strain genomes for metagenomic binning, comparative biology and taxonomic classification.</title>
        <authorList>
            <person name="Goeker M."/>
        </authorList>
    </citation>
    <scope>NUCLEOTIDE SEQUENCE [LARGE SCALE GENOMIC DNA]</scope>
    <source>
        <strain evidence="2 3">DSM 16097</strain>
    </source>
</reference>
<dbReference type="Proteomes" id="UP000245708">
    <property type="component" value="Unassembled WGS sequence"/>
</dbReference>
<feature type="signal peptide" evidence="1">
    <location>
        <begin position="1"/>
        <end position="18"/>
    </location>
</feature>